<evidence type="ECO:0000313" key="2">
    <source>
        <dbReference type="Proteomes" id="UP000324800"/>
    </source>
</evidence>
<protein>
    <submittedName>
        <fullName evidence="1">Uncharacterized protein</fullName>
    </submittedName>
</protein>
<proteinExistence type="predicted"/>
<dbReference type="Proteomes" id="UP000324800">
    <property type="component" value="Unassembled WGS sequence"/>
</dbReference>
<accession>A0A5J4X9D1</accession>
<dbReference type="EMBL" id="SNRW01000048">
    <property type="protein sequence ID" value="KAA6403901.1"/>
    <property type="molecule type" value="Genomic_DNA"/>
</dbReference>
<comment type="caution">
    <text evidence="1">The sequence shown here is derived from an EMBL/GenBank/DDBJ whole genome shotgun (WGS) entry which is preliminary data.</text>
</comment>
<organism evidence="1 2">
    <name type="scientific">Streblomastix strix</name>
    <dbReference type="NCBI Taxonomy" id="222440"/>
    <lineage>
        <taxon>Eukaryota</taxon>
        <taxon>Metamonada</taxon>
        <taxon>Preaxostyla</taxon>
        <taxon>Oxymonadida</taxon>
        <taxon>Streblomastigidae</taxon>
        <taxon>Streblomastix</taxon>
    </lineage>
</organism>
<name>A0A5J4X9D1_9EUKA</name>
<gene>
    <name evidence="1" type="ORF">EZS28_000571</name>
</gene>
<dbReference type="AlphaFoldDB" id="A0A5J4X9D1"/>
<sequence>MHANGQMSIPQDSADVFKYCASGINEQATSKPSPIDQPTGPSAPSIGLANGFMNEVKPSMEVYRMMQQLSRCTADLLTGLHAEPLTESGLKNLVCDIKSITISLKNYVITEVTANMAGHKATFACLNRVRQFYSQRPFVVPALLVELWPFTTSATLT</sequence>
<evidence type="ECO:0000313" key="1">
    <source>
        <dbReference type="EMBL" id="KAA6403901.1"/>
    </source>
</evidence>
<reference evidence="1 2" key="1">
    <citation type="submission" date="2019-03" db="EMBL/GenBank/DDBJ databases">
        <title>Single cell metagenomics reveals metabolic interactions within the superorganism composed of flagellate Streblomastix strix and complex community of Bacteroidetes bacteria on its surface.</title>
        <authorList>
            <person name="Treitli S.C."/>
            <person name="Kolisko M."/>
            <person name="Husnik F."/>
            <person name="Keeling P."/>
            <person name="Hampl V."/>
        </authorList>
    </citation>
    <scope>NUCLEOTIDE SEQUENCE [LARGE SCALE GENOMIC DNA]</scope>
    <source>
        <strain evidence="1">ST1C</strain>
    </source>
</reference>